<gene>
    <name evidence="1" type="ORF">Amon02_000737100</name>
</gene>
<evidence type="ECO:0000313" key="1">
    <source>
        <dbReference type="EMBL" id="GME85099.1"/>
    </source>
</evidence>
<keyword evidence="2" id="KW-1185">Reference proteome</keyword>
<reference evidence="1" key="1">
    <citation type="submission" date="2023-04" db="EMBL/GenBank/DDBJ databases">
        <title>Ambrosiozyma monospora NBRC 10751.</title>
        <authorList>
            <person name="Ichikawa N."/>
            <person name="Sato H."/>
            <person name="Tonouchi N."/>
        </authorList>
    </citation>
    <scope>NUCLEOTIDE SEQUENCE</scope>
    <source>
        <strain evidence="1">NBRC 10751</strain>
    </source>
</reference>
<dbReference type="EMBL" id="BSXS01006115">
    <property type="protein sequence ID" value="GME85099.1"/>
    <property type="molecule type" value="Genomic_DNA"/>
</dbReference>
<accession>A0ACB5TBH6</accession>
<protein>
    <submittedName>
        <fullName evidence="1">Unnamed protein product</fullName>
    </submittedName>
</protein>
<organism evidence="1 2">
    <name type="scientific">Ambrosiozyma monospora</name>
    <name type="common">Yeast</name>
    <name type="synonym">Endomycopsis monosporus</name>
    <dbReference type="NCBI Taxonomy" id="43982"/>
    <lineage>
        <taxon>Eukaryota</taxon>
        <taxon>Fungi</taxon>
        <taxon>Dikarya</taxon>
        <taxon>Ascomycota</taxon>
        <taxon>Saccharomycotina</taxon>
        <taxon>Pichiomycetes</taxon>
        <taxon>Pichiales</taxon>
        <taxon>Pichiaceae</taxon>
        <taxon>Ambrosiozyma</taxon>
    </lineage>
</organism>
<name>A0ACB5TBH6_AMBMO</name>
<proteinExistence type="predicted"/>
<evidence type="ECO:0000313" key="2">
    <source>
        <dbReference type="Proteomes" id="UP001165064"/>
    </source>
</evidence>
<sequence length="113" mass="13146">MAEEKLAKTMEFETSIGNTAALGRLKLEVLPPTVVDQIKLWQLELDRIQAFKGYLYTEFANDMEFERLLNYGKELCVIVWEDRTKRRFFVTSEGNQQLIEYAKRAPRRAGTPA</sequence>
<dbReference type="Proteomes" id="UP001165064">
    <property type="component" value="Unassembled WGS sequence"/>
</dbReference>
<comment type="caution">
    <text evidence="1">The sequence shown here is derived from an EMBL/GenBank/DDBJ whole genome shotgun (WGS) entry which is preliminary data.</text>
</comment>